<protein>
    <recommendedName>
        <fullName evidence="1">Aminoglycoside phosphotransferase domain-containing protein</fullName>
    </recommendedName>
</protein>
<dbReference type="EMBL" id="CP051461">
    <property type="protein sequence ID" value="QJC55590.1"/>
    <property type="molecule type" value="Genomic_DNA"/>
</dbReference>
<keyword evidence="3" id="KW-1185">Reference proteome</keyword>
<dbReference type="Proteomes" id="UP000502041">
    <property type="component" value="Chromosome"/>
</dbReference>
<accession>A0A6H2H6X6</accession>
<dbReference type="KEGG" id="pvac:HC248_00871"/>
<evidence type="ECO:0000259" key="1">
    <source>
        <dbReference type="Pfam" id="PF01636"/>
    </source>
</evidence>
<organism evidence="2 3">
    <name type="scientific">Polaromonas vacuolata</name>
    <dbReference type="NCBI Taxonomy" id="37448"/>
    <lineage>
        <taxon>Bacteria</taxon>
        <taxon>Pseudomonadati</taxon>
        <taxon>Pseudomonadota</taxon>
        <taxon>Betaproteobacteria</taxon>
        <taxon>Burkholderiales</taxon>
        <taxon>Comamonadaceae</taxon>
        <taxon>Polaromonas</taxon>
    </lineage>
</organism>
<feature type="domain" description="Aminoglycoside phosphotransferase" evidence="1">
    <location>
        <begin position="50"/>
        <end position="235"/>
    </location>
</feature>
<proteinExistence type="predicted"/>
<name>A0A6H2H6X6_9BURK</name>
<evidence type="ECO:0000313" key="3">
    <source>
        <dbReference type="Proteomes" id="UP000502041"/>
    </source>
</evidence>
<reference evidence="2 3" key="1">
    <citation type="submission" date="2020-04" db="EMBL/GenBank/DDBJ databases">
        <title>Complete genome of a Psychrophilic, Marine, Gas Vacuolate Bacterium Polaromonas vacuolata KCTC 22033T.</title>
        <authorList>
            <person name="Hwang K."/>
            <person name="Kim K.M."/>
        </authorList>
    </citation>
    <scope>NUCLEOTIDE SEQUENCE [LARGE SCALE GENOMIC DNA]</scope>
    <source>
        <strain evidence="2 3">KCTC 22033</strain>
    </source>
</reference>
<dbReference type="Pfam" id="PF01636">
    <property type="entry name" value="APH"/>
    <property type="match status" value="1"/>
</dbReference>
<gene>
    <name evidence="2" type="ORF">HC248_00871</name>
</gene>
<sequence>MTRQLLALQARLTAQTGQAQTLTLMLDKGLAHWHARWIGHGLIARVPKQSQMGLDPVHNLAYEAACFTHAAASEHTPQLHQTIAPDHDLPWGALLVEEITGSAATAQDTVQAVMLSLAALHKLPLPPANARAPLLDAPEPAQDLIDLINVQAVHLNHAGIDADTRQRVNARLQATRIELPICCAGLPKRLIAFDAHPGNFLIRDNGQAILVDLEKMRYSFPPLDLAHATLYTSTTWDVHSAFELTTHQVAQAYQVWLSAMGEAAAPYKKTLVPLREAMWLWSMTWCAQWLSESDQNAKTKPGGQDWSTLHSDAALIAHVRARVQDFLAPRSVQRVQHEFEQLRQILA</sequence>
<evidence type="ECO:0000313" key="2">
    <source>
        <dbReference type="EMBL" id="QJC55590.1"/>
    </source>
</evidence>
<dbReference type="AlphaFoldDB" id="A0A6H2H6X6"/>
<dbReference type="InterPro" id="IPR011009">
    <property type="entry name" value="Kinase-like_dom_sf"/>
</dbReference>
<dbReference type="SUPFAM" id="SSF56112">
    <property type="entry name" value="Protein kinase-like (PK-like)"/>
    <property type="match status" value="1"/>
</dbReference>
<dbReference type="InterPro" id="IPR002575">
    <property type="entry name" value="Aminoglycoside_PTrfase"/>
</dbReference>
<dbReference type="RefSeq" id="WP_168921431.1">
    <property type="nucleotide sequence ID" value="NZ_CP051461.1"/>
</dbReference>